<dbReference type="InterPro" id="IPR035931">
    <property type="entry name" value="YlxR-like_sf"/>
</dbReference>
<dbReference type="RefSeq" id="WP_137697893.1">
    <property type="nucleotide sequence ID" value="NZ_CP061336.1"/>
</dbReference>
<gene>
    <name evidence="1" type="ORF">EHE19_012530</name>
</gene>
<accession>A0A4U7JFZ0</accession>
<dbReference type="KEGG" id="rher:EHE19_012530"/>
<dbReference type="PANTHER" id="PTHR34215">
    <property type="entry name" value="BLL0784 PROTEIN"/>
    <property type="match status" value="1"/>
</dbReference>
<dbReference type="NCBIfam" id="NF047356">
    <property type="entry name" value="RNA_bind_RnpM"/>
    <property type="match status" value="1"/>
</dbReference>
<dbReference type="Proteomes" id="UP000306409">
    <property type="component" value="Chromosome"/>
</dbReference>
<proteinExistence type="predicted"/>
<reference evidence="1 2" key="1">
    <citation type="submission" date="2020-09" db="EMBL/GenBank/DDBJ databases">
        <title>Characterization and genome sequencing of Ruminiclostridium sp. nov. MA18.</title>
        <authorList>
            <person name="Rettenmaier R."/>
            <person name="Kowollik M.-L."/>
            <person name="Liebl W."/>
            <person name="Zverlov V."/>
        </authorList>
    </citation>
    <scope>NUCLEOTIDE SEQUENCE [LARGE SCALE GENOMIC DNA]</scope>
    <source>
        <strain evidence="1 2">MA18</strain>
    </source>
</reference>
<dbReference type="PANTHER" id="PTHR34215:SF1">
    <property type="entry name" value="YLXR DOMAIN-CONTAINING PROTEIN"/>
    <property type="match status" value="1"/>
</dbReference>
<dbReference type="Pfam" id="PF04296">
    <property type="entry name" value="YlxR"/>
    <property type="match status" value="1"/>
</dbReference>
<name>A0A4U7JFZ0_9FIRM</name>
<dbReference type="OrthoDB" id="9813251at2"/>
<dbReference type="Gene3D" id="3.30.1230.10">
    <property type="entry name" value="YlxR-like"/>
    <property type="match status" value="1"/>
</dbReference>
<evidence type="ECO:0000313" key="1">
    <source>
        <dbReference type="EMBL" id="QNU65738.1"/>
    </source>
</evidence>
<evidence type="ECO:0000313" key="2">
    <source>
        <dbReference type="Proteomes" id="UP000306409"/>
    </source>
</evidence>
<keyword evidence="2" id="KW-1185">Reference proteome</keyword>
<dbReference type="SUPFAM" id="SSF64376">
    <property type="entry name" value="YlxR-like"/>
    <property type="match status" value="1"/>
</dbReference>
<organism evidence="1 2">
    <name type="scientific">Ruminiclostridium herbifermentans</name>
    <dbReference type="NCBI Taxonomy" id="2488810"/>
    <lineage>
        <taxon>Bacteria</taxon>
        <taxon>Bacillati</taxon>
        <taxon>Bacillota</taxon>
        <taxon>Clostridia</taxon>
        <taxon>Eubacteriales</taxon>
        <taxon>Oscillospiraceae</taxon>
        <taxon>Ruminiclostridium</taxon>
    </lineage>
</organism>
<dbReference type="EMBL" id="CP061336">
    <property type="protein sequence ID" value="QNU65738.1"/>
    <property type="molecule type" value="Genomic_DNA"/>
</dbReference>
<dbReference type="InterPro" id="IPR037465">
    <property type="entry name" value="YlxR"/>
</dbReference>
<sequence length="90" mass="10281">MKQKKIPLRMCLGCKEMKPKRELIRVVKNNEGEINIDLVGKKPGRGAYICKSVECLEQAMKAKRLEKAFETTIDVEIYNNLKNQLEGDNG</sequence>
<dbReference type="InterPro" id="IPR007393">
    <property type="entry name" value="YlxR_dom"/>
</dbReference>
<dbReference type="AlphaFoldDB" id="A0A4U7JFZ0"/>
<dbReference type="CDD" id="cd00279">
    <property type="entry name" value="YlxR"/>
    <property type="match status" value="1"/>
</dbReference>
<protein>
    <submittedName>
        <fullName evidence="1">YlxR family protein</fullName>
    </submittedName>
</protein>